<sequence length="497" mass="56832">MSVVIIGAGISGLKTASALYMHGAKNIKVLESRGRIGGRLQTVTGFDGIRKYDLGASWHHDTLCNDLFSEGVEAGEKYIFDDDFFIYIDKERGRVDRDSEMRLEIIDREINKYTDIEYYQKLGSKDVSFQELTTKYLFEKRKYLTDDQIRYSAQVSRYLELWHGIDWKQLSAKDTYFGHQGRNAMALNYDSTVDRIVKTFPKEIIELNTEVNSVKQDKNRVIITTKDNKKYEADYCVVTIPQSVLELSINESAKQETGRIEFDPPLNNNIRKGFKSVHFGGLGKVIFEFEKICWDRSDAKIVTLAQTSGSFVDAVRQANTFDDLLRYMDKENSRMVTRDCWNQPLYFNNLAKGLDMASFMMLMQSPLTEYIESIQDDKDKVFNFFQPALDSVLKSLGAKNVVNGMNDLKLTFEDNVPVLRNVIVTNWTQEPYSRGAYTACFPGDDALDMIVALDRGQSSRIRFAGEHTVMDGAGCVYGAWKSGQREADYIAERMNLQ</sequence>
<reference evidence="2 3" key="1">
    <citation type="submission" date="2020-05" db="EMBL/GenBank/DDBJ databases">
        <authorList>
            <person name="Casaregola S."/>
            <person name="Devillers H."/>
            <person name="Grondin C."/>
        </authorList>
    </citation>
    <scope>NUCLEOTIDE SEQUENCE [LARGE SCALE GENOMIC DNA]</scope>
    <source>
        <strain evidence="2 3">CLIB 1767</strain>
    </source>
</reference>
<gene>
    <name evidence="2" type="ORF">KABA2_12S01936</name>
</gene>
<dbReference type="RefSeq" id="XP_041408749.1">
    <property type="nucleotide sequence ID" value="XM_041552815.1"/>
</dbReference>
<dbReference type="GO" id="GO:0016491">
    <property type="term" value="F:oxidoreductase activity"/>
    <property type="evidence" value="ECO:0007669"/>
    <property type="project" value="InterPro"/>
</dbReference>
<feature type="domain" description="Amine oxidase" evidence="1">
    <location>
        <begin position="10"/>
        <end position="490"/>
    </location>
</feature>
<protein>
    <submittedName>
        <fullName evidence="2">Similar to Saccharomyces cerevisiae YMR020W FMS1 Polyamine oxidase, converts spermine to spermidine, which is required for the essential hypusination modification of translation factor eIF-5A</fullName>
    </submittedName>
</protein>
<dbReference type="GeneID" id="64860007"/>
<dbReference type="Gene3D" id="3.50.50.60">
    <property type="entry name" value="FAD/NAD(P)-binding domain"/>
    <property type="match status" value="1"/>
</dbReference>
<dbReference type="Proteomes" id="UP000644660">
    <property type="component" value="Unassembled WGS sequence"/>
</dbReference>
<dbReference type="InterPro" id="IPR050281">
    <property type="entry name" value="Flavin_monoamine_oxidase"/>
</dbReference>
<dbReference type="SUPFAM" id="SSF51905">
    <property type="entry name" value="FAD/NAD(P)-binding domain"/>
    <property type="match status" value="1"/>
</dbReference>
<name>A0A8H2VKD3_9SACH</name>
<dbReference type="Gene3D" id="3.90.660.10">
    <property type="match status" value="1"/>
</dbReference>
<dbReference type="PANTHER" id="PTHR10742:SF410">
    <property type="entry name" value="LYSINE-SPECIFIC HISTONE DEMETHYLASE 2"/>
    <property type="match status" value="1"/>
</dbReference>
<dbReference type="OrthoDB" id="5046242at2759"/>
<accession>A0A8H2VKD3</accession>
<evidence type="ECO:0000259" key="1">
    <source>
        <dbReference type="Pfam" id="PF01593"/>
    </source>
</evidence>
<dbReference type="PANTHER" id="PTHR10742">
    <property type="entry name" value="FLAVIN MONOAMINE OXIDASE"/>
    <property type="match status" value="1"/>
</dbReference>
<keyword evidence="3" id="KW-1185">Reference proteome</keyword>
<dbReference type="EMBL" id="CAEFZW010000012">
    <property type="protein sequence ID" value="CAB4256905.1"/>
    <property type="molecule type" value="Genomic_DNA"/>
</dbReference>
<dbReference type="InterPro" id="IPR036188">
    <property type="entry name" value="FAD/NAD-bd_sf"/>
</dbReference>
<dbReference type="SUPFAM" id="SSF54373">
    <property type="entry name" value="FAD-linked reductases, C-terminal domain"/>
    <property type="match status" value="1"/>
</dbReference>
<dbReference type="InterPro" id="IPR002937">
    <property type="entry name" value="Amino_oxidase"/>
</dbReference>
<dbReference type="AlphaFoldDB" id="A0A8H2VKD3"/>
<dbReference type="Pfam" id="PF01593">
    <property type="entry name" value="Amino_oxidase"/>
    <property type="match status" value="1"/>
</dbReference>
<evidence type="ECO:0000313" key="3">
    <source>
        <dbReference type="Proteomes" id="UP000644660"/>
    </source>
</evidence>
<comment type="caution">
    <text evidence="2">The sequence shown here is derived from an EMBL/GenBank/DDBJ whole genome shotgun (WGS) entry which is preliminary data.</text>
</comment>
<organism evidence="2 3">
    <name type="scientific">Maudiozyma barnettii</name>
    <dbReference type="NCBI Taxonomy" id="61262"/>
    <lineage>
        <taxon>Eukaryota</taxon>
        <taxon>Fungi</taxon>
        <taxon>Dikarya</taxon>
        <taxon>Ascomycota</taxon>
        <taxon>Saccharomycotina</taxon>
        <taxon>Saccharomycetes</taxon>
        <taxon>Saccharomycetales</taxon>
        <taxon>Saccharomycetaceae</taxon>
        <taxon>Maudiozyma</taxon>
    </lineage>
</organism>
<evidence type="ECO:0000313" key="2">
    <source>
        <dbReference type="EMBL" id="CAB4256905.1"/>
    </source>
</evidence>
<proteinExistence type="predicted"/>